<dbReference type="InterPro" id="IPR029044">
    <property type="entry name" value="Nucleotide-diphossugar_trans"/>
</dbReference>
<evidence type="ECO:0000256" key="3">
    <source>
        <dbReference type="ARBA" id="ARBA00022679"/>
    </source>
</evidence>
<feature type="domain" description="Glycosyltransferase 2-like" evidence="6">
    <location>
        <begin position="116"/>
        <end position="295"/>
    </location>
</feature>
<comment type="similarity">
    <text evidence="1">Belongs to the glycosyltransferase 2 family.</text>
</comment>
<dbReference type="Gene3D" id="3.90.550.10">
    <property type="entry name" value="Spore Coat Polysaccharide Biosynthesis Protein SpsA, Chain A"/>
    <property type="match status" value="1"/>
</dbReference>
<feature type="transmembrane region" description="Helical" evidence="5">
    <location>
        <begin position="390"/>
        <end position="408"/>
    </location>
</feature>
<proteinExistence type="inferred from homology"/>
<dbReference type="Pfam" id="PF00535">
    <property type="entry name" value="Glycos_transf_2"/>
    <property type="match status" value="1"/>
</dbReference>
<organism evidence="7 8">
    <name type="scientific">Caballeronia sordidicola</name>
    <name type="common">Burkholderia sordidicola</name>
    <dbReference type="NCBI Taxonomy" id="196367"/>
    <lineage>
        <taxon>Bacteria</taxon>
        <taxon>Pseudomonadati</taxon>
        <taxon>Pseudomonadota</taxon>
        <taxon>Betaproteobacteria</taxon>
        <taxon>Burkholderiales</taxon>
        <taxon>Burkholderiaceae</taxon>
        <taxon>Caballeronia</taxon>
    </lineage>
</organism>
<feature type="transmembrane region" description="Helical" evidence="5">
    <location>
        <begin position="40"/>
        <end position="64"/>
    </location>
</feature>
<keyword evidence="2" id="KW-0328">Glycosyltransferase</keyword>
<evidence type="ECO:0000256" key="4">
    <source>
        <dbReference type="SAM" id="MobiDB-lite"/>
    </source>
</evidence>
<dbReference type="GO" id="GO:0016757">
    <property type="term" value="F:glycosyltransferase activity"/>
    <property type="evidence" value="ECO:0007669"/>
    <property type="project" value="UniProtKB-KW"/>
</dbReference>
<keyword evidence="5" id="KW-0472">Membrane</keyword>
<evidence type="ECO:0000313" key="7">
    <source>
        <dbReference type="EMBL" id="OTP69040.1"/>
    </source>
</evidence>
<keyword evidence="3 7" id="KW-0808">Transferase</keyword>
<comment type="caution">
    <text evidence="7">The sequence shown here is derived from an EMBL/GenBank/DDBJ whole genome shotgun (WGS) entry which is preliminary data.</text>
</comment>
<evidence type="ECO:0000256" key="1">
    <source>
        <dbReference type="ARBA" id="ARBA00006739"/>
    </source>
</evidence>
<dbReference type="InterPro" id="IPR001173">
    <property type="entry name" value="Glyco_trans_2-like"/>
</dbReference>
<feature type="transmembrane region" description="Helical" evidence="5">
    <location>
        <begin position="70"/>
        <end position="90"/>
    </location>
</feature>
<dbReference type="PANTHER" id="PTHR43630:SF1">
    <property type="entry name" value="POLY-BETA-1,6-N-ACETYL-D-GLUCOSAMINE SYNTHASE"/>
    <property type="match status" value="1"/>
</dbReference>
<dbReference type="SUPFAM" id="SSF53448">
    <property type="entry name" value="Nucleotide-diphospho-sugar transferases"/>
    <property type="match status" value="1"/>
</dbReference>
<reference evidence="7 8" key="1">
    <citation type="submission" date="2017-03" db="EMBL/GenBank/DDBJ databases">
        <title>Genome analysis of strain PAMC 26510.</title>
        <authorList>
            <person name="Oh H.-M."/>
            <person name="Yang J.-A."/>
        </authorList>
    </citation>
    <scope>NUCLEOTIDE SEQUENCE [LARGE SCALE GENOMIC DNA]</scope>
    <source>
        <strain evidence="7 8">PAMC 26510</strain>
    </source>
</reference>
<protein>
    <submittedName>
        <fullName evidence="7">Glycosyltransferase involved in cell wall biogenesis</fullName>
    </submittedName>
</protein>
<keyword evidence="5" id="KW-1133">Transmembrane helix</keyword>
<feature type="region of interest" description="Disordered" evidence="4">
    <location>
        <begin position="1"/>
        <end position="21"/>
    </location>
</feature>
<evidence type="ECO:0000256" key="5">
    <source>
        <dbReference type="SAM" id="Phobius"/>
    </source>
</evidence>
<evidence type="ECO:0000313" key="8">
    <source>
        <dbReference type="Proteomes" id="UP000194546"/>
    </source>
</evidence>
<dbReference type="EMBL" id="NBTY01000160">
    <property type="protein sequence ID" value="OTP69040.1"/>
    <property type="molecule type" value="Genomic_DNA"/>
</dbReference>
<evidence type="ECO:0000259" key="6">
    <source>
        <dbReference type="Pfam" id="PF00535"/>
    </source>
</evidence>
<dbReference type="Proteomes" id="UP000194546">
    <property type="component" value="Unassembled WGS sequence"/>
</dbReference>
<gene>
    <name evidence="7" type="ORF">PAMC26510_27930</name>
</gene>
<dbReference type="AlphaFoldDB" id="A0A242MCY2"/>
<dbReference type="CDD" id="cd06423">
    <property type="entry name" value="CESA_like"/>
    <property type="match status" value="1"/>
</dbReference>
<feature type="transmembrane region" description="Helical" evidence="5">
    <location>
        <begin position="414"/>
        <end position="435"/>
    </location>
</feature>
<name>A0A242MCY2_CABSO</name>
<keyword evidence="5" id="KW-0812">Transmembrane</keyword>
<sequence>MDLELKTAPALPAKHASRPTQTSLEAALAKASPRIAPRPVTVASVLIHGSVVVLWMVLFARAFFLHGVVAWSTGIAYVVYDTLLLMFVGAKSWTLVKRPKPLDRQQLEQGLPALGVIVASHNEAAVLPNTLAKLLGQTHSAAQIVIADDGSTDATAELLTQRFGLIKPVEGELSAASTIYSNLFWLRVPHGGKARALNAAIEKISTPIVMTCDADTRLADDAVLAMRSAFAARANLVAAAGILVPVCSKTLSGRFFQWFQTYEYIRNFISRFAWMRADSLLLISGAFASFRRDALVAVGGFDAECLVEDYELIHRLRRHAVDHGLDWDVRVVGNAHAITDAPSSLSGFMRQRRRWFAGFLQTQYWNRDMTGNRRYGKLGLLMLPVKAFDTLQPIYGLTAFALLIGFIVERRGAVVLPIFSVIGAKILLDFAFHLWTVHLYRRWTGDTAGSSLWMAVVSAVVEPFTFQLLRHTGAALGWVDFLGRSRAWGVQTRAGLAAADEA</sequence>
<dbReference type="RefSeq" id="WP_062000307.1">
    <property type="nucleotide sequence ID" value="NZ_NBTY01000160.1"/>
</dbReference>
<dbReference type="PANTHER" id="PTHR43630">
    <property type="entry name" value="POLY-BETA-1,6-N-ACETYL-D-GLUCOSAMINE SYNTHASE"/>
    <property type="match status" value="1"/>
</dbReference>
<evidence type="ECO:0000256" key="2">
    <source>
        <dbReference type="ARBA" id="ARBA00022676"/>
    </source>
</evidence>
<accession>A0A242MCY2</accession>